<dbReference type="Gene3D" id="3.40.50.720">
    <property type="entry name" value="NAD(P)-binding Rossmann-like Domain"/>
    <property type="match status" value="1"/>
</dbReference>
<evidence type="ECO:0000313" key="3">
    <source>
        <dbReference type="Proteomes" id="UP000305887"/>
    </source>
</evidence>
<name>A0A5C4N0D3_9RHOB</name>
<proteinExistence type="predicted"/>
<dbReference type="InterPro" id="IPR008030">
    <property type="entry name" value="NmrA-like"/>
</dbReference>
<feature type="domain" description="NmrA-like" evidence="1">
    <location>
        <begin position="2"/>
        <end position="242"/>
    </location>
</feature>
<dbReference type="Proteomes" id="UP000305887">
    <property type="component" value="Unassembled WGS sequence"/>
</dbReference>
<dbReference type="Pfam" id="PF05368">
    <property type="entry name" value="NmrA"/>
    <property type="match status" value="1"/>
</dbReference>
<dbReference type="InterPro" id="IPR051604">
    <property type="entry name" value="Ergot_Alk_Oxidoreductase"/>
</dbReference>
<evidence type="ECO:0000313" key="2">
    <source>
        <dbReference type="EMBL" id="TNC51532.1"/>
    </source>
</evidence>
<evidence type="ECO:0000259" key="1">
    <source>
        <dbReference type="Pfam" id="PF05368"/>
    </source>
</evidence>
<accession>A0A5C4N0D3</accession>
<dbReference type="OrthoDB" id="109735at2"/>
<dbReference type="InterPro" id="IPR036291">
    <property type="entry name" value="NAD(P)-bd_dom_sf"/>
</dbReference>
<dbReference type="SUPFAM" id="SSF51735">
    <property type="entry name" value="NAD(P)-binding Rossmann-fold domains"/>
    <property type="match status" value="1"/>
</dbReference>
<organism evidence="2 3">
    <name type="scientific">Rubellimicrobium rubrum</name>
    <dbReference type="NCBI Taxonomy" id="2585369"/>
    <lineage>
        <taxon>Bacteria</taxon>
        <taxon>Pseudomonadati</taxon>
        <taxon>Pseudomonadota</taxon>
        <taxon>Alphaproteobacteria</taxon>
        <taxon>Rhodobacterales</taxon>
        <taxon>Roseobacteraceae</taxon>
        <taxon>Rubellimicrobium</taxon>
    </lineage>
</organism>
<dbReference type="PANTHER" id="PTHR43162">
    <property type="match status" value="1"/>
</dbReference>
<dbReference type="AlphaFoldDB" id="A0A5C4N0D3"/>
<dbReference type="CDD" id="cd05269">
    <property type="entry name" value="TMR_SDR_a"/>
    <property type="match status" value="1"/>
</dbReference>
<reference evidence="2 3" key="1">
    <citation type="submission" date="2019-06" db="EMBL/GenBank/DDBJ databases">
        <title>YIM 131921 draft genome.</title>
        <authorList>
            <person name="Jiang L."/>
        </authorList>
    </citation>
    <scope>NUCLEOTIDE SEQUENCE [LARGE SCALE GENOMIC DNA]</scope>
    <source>
        <strain evidence="2 3">YIM 131921</strain>
    </source>
</reference>
<gene>
    <name evidence="2" type="ORF">FHG66_05025</name>
</gene>
<protein>
    <submittedName>
        <fullName evidence="2">SDR family oxidoreductase</fullName>
    </submittedName>
</protein>
<dbReference type="EMBL" id="VDFU01000004">
    <property type="protein sequence ID" value="TNC51532.1"/>
    <property type="molecule type" value="Genomic_DNA"/>
</dbReference>
<dbReference type="PANTHER" id="PTHR43162:SF1">
    <property type="entry name" value="PRESTALK A DIFFERENTIATION PROTEIN A"/>
    <property type="match status" value="1"/>
</dbReference>
<comment type="caution">
    <text evidence="2">The sequence shown here is derived from an EMBL/GenBank/DDBJ whole genome shotgun (WGS) entry which is preliminary data.</text>
</comment>
<keyword evidence="3" id="KW-1185">Reference proteome</keyword>
<dbReference type="Gene3D" id="3.90.25.10">
    <property type="entry name" value="UDP-galactose 4-epimerase, domain 1"/>
    <property type="match status" value="1"/>
</dbReference>
<dbReference type="RefSeq" id="WP_139075621.1">
    <property type="nucleotide sequence ID" value="NZ_VDFU01000004.1"/>
</dbReference>
<sequence length="280" mass="30464">MSGRILVLGATGTVGSHVVEQLVARGERVRAASRHAAPVAGAESVRFDHLDPSTHEAAFVDVDRAYVLVPSGYLGAQDILHPIFDRAASRGVKVVFQSVFGVDADDSIPYRQAELHLERSGTRWVTLRPNWFMDNFHTYWHEGILRHHAVAVPAGEGKTSFIDARDIAASAVAALRSDRFDNRAFNLSGPEALSYHEAAAVLSNALGRTVTYRPNDDETFVGILTGAGVPEDYARFLSSIFHPVREGWAAAVTGDVETLTGRAPRDLRAYAQDNTGRFAV</sequence>